<comment type="caution">
    <text evidence="5">The sequence shown here is derived from an EMBL/GenBank/DDBJ whole genome shotgun (WGS) entry which is preliminary data.</text>
</comment>
<dbReference type="RefSeq" id="WP_172356805.1">
    <property type="nucleotide sequence ID" value="NZ_BLLH01000006.1"/>
</dbReference>
<dbReference type="EMBL" id="BLLH01000006">
    <property type="protein sequence ID" value="GFH40871.1"/>
    <property type="molecule type" value="Genomic_DNA"/>
</dbReference>
<proteinExistence type="predicted"/>
<protein>
    <submittedName>
        <fullName evidence="5">Class A sortase</fullName>
    </submittedName>
</protein>
<dbReference type="Pfam" id="PF04203">
    <property type="entry name" value="Sortase"/>
    <property type="match status" value="1"/>
</dbReference>
<keyword evidence="1" id="KW-0645">Protease</keyword>
<gene>
    <name evidence="5" type="primary">ylcC</name>
    <name evidence="5" type="ORF">Hs20B_12690</name>
</gene>
<dbReference type="InterPro" id="IPR005754">
    <property type="entry name" value="Sortase"/>
</dbReference>
<dbReference type="InterPro" id="IPR042007">
    <property type="entry name" value="Sortase_A"/>
</dbReference>
<evidence type="ECO:0000256" key="1">
    <source>
        <dbReference type="ARBA" id="ARBA00022670"/>
    </source>
</evidence>
<evidence type="ECO:0000256" key="2">
    <source>
        <dbReference type="ARBA" id="ARBA00022801"/>
    </source>
</evidence>
<dbReference type="GO" id="GO:0008234">
    <property type="term" value="F:cysteine-type peptidase activity"/>
    <property type="evidence" value="ECO:0007669"/>
    <property type="project" value="UniProtKB-KW"/>
</dbReference>
<evidence type="ECO:0000313" key="5">
    <source>
        <dbReference type="EMBL" id="GFH40871.1"/>
    </source>
</evidence>
<dbReference type="GO" id="GO:0006508">
    <property type="term" value="P:proteolysis"/>
    <property type="evidence" value="ECO:0007669"/>
    <property type="project" value="UniProtKB-KW"/>
</dbReference>
<feature type="active site" description="Proton donor/acceptor" evidence="4">
    <location>
        <position position="134"/>
    </location>
</feature>
<dbReference type="SUPFAM" id="SSF63817">
    <property type="entry name" value="Sortase"/>
    <property type="match status" value="1"/>
</dbReference>
<keyword evidence="6" id="KW-1185">Reference proteome</keyword>
<dbReference type="Gene3D" id="2.40.260.10">
    <property type="entry name" value="Sortase"/>
    <property type="match status" value="1"/>
</dbReference>
<organism evidence="5 6">
    <name type="scientific">Pseudolactococcus insecticola</name>
    <dbReference type="NCBI Taxonomy" id="2709158"/>
    <lineage>
        <taxon>Bacteria</taxon>
        <taxon>Bacillati</taxon>
        <taxon>Bacillota</taxon>
        <taxon>Bacilli</taxon>
        <taxon>Lactobacillales</taxon>
        <taxon>Streptococcaceae</taxon>
        <taxon>Pseudolactococcus</taxon>
    </lineage>
</organism>
<dbReference type="AlphaFoldDB" id="A0A6A0B8U5"/>
<evidence type="ECO:0000313" key="6">
    <source>
        <dbReference type="Proteomes" id="UP000475928"/>
    </source>
</evidence>
<evidence type="ECO:0000256" key="3">
    <source>
        <dbReference type="ARBA" id="ARBA00022807"/>
    </source>
</evidence>
<accession>A0A6A0B8U5</accession>
<reference evidence="5 6" key="1">
    <citation type="submission" date="2020-02" db="EMBL/GenBank/DDBJ databases">
        <title>Draft genome sequence of Lactococcus sp. Hs20B0-1.</title>
        <authorList>
            <person name="Noda S."/>
            <person name="Yuki M."/>
            <person name="Ohkuma M."/>
        </authorList>
    </citation>
    <scope>NUCLEOTIDE SEQUENCE [LARGE SCALE GENOMIC DNA]</scope>
    <source>
        <strain evidence="5 6">Hs20B0-1</strain>
    </source>
</reference>
<dbReference type="Proteomes" id="UP000475928">
    <property type="component" value="Unassembled WGS sequence"/>
</dbReference>
<dbReference type="CDD" id="cd06165">
    <property type="entry name" value="Sortase_A"/>
    <property type="match status" value="1"/>
</dbReference>
<keyword evidence="2" id="KW-0378">Hydrolase</keyword>
<keyword evidence="3" id="KW-0788">Thiol protease</keyword>
<dbReference type="NCBIfam" id="TIGR01076">
    <property type="entry name" value="sortase_fam"/>
    <property type="match status" value="1"/>
</dbReference>
<feature type="active site" description="Acyl-thioester intermediate" evidence="4">
    <location>
        <position position="200"/>
    </location>
</feature>
<evidence type="ECO:0000256" key="4">
    <source>
        <dbReference type="PIRSR" id="PIRSR605754-1"/>
    </source>
</evidence>
<name>A0A6A0B8U5_9LACT</name>
<dbReference type="InterPro" id="IPR023365">
    <property type="entry name" value="Sortase_dom-sf"/>
</dbReference>
<sequence>MKRFRRWCVNILLILLLLLGLALVFNKAIRNIFMSLGANRYQITKVDKKTLKDNDKKGKGNFDFSAVKSISFEDVIKNQWNAQDLPVIGGIAIPDLGINLPIFRGVGNAELTYGAGTMKEDEVMGQGNYALASHHVSALTGAPQLLFTPLERAENNMTIYITNKTTIYQYKITNIKVVTPEHVEVIADHPGKKEITLVTCADLEATHRIIVLGEYVKEFKFDTASDTVKKAFEVKYNQIGNM</sequence>